<dbReference type="PATRIC" id="fig|1263867.3.peg.3093"/>
<keyword evidence="2" id="KW-1185">Reference proteome</keyword>
<dbReference type="Proteomes" id="UP000011529">
    <property type="component" value="Unassembled WGS sequence"/>
</dbReference>
<gene>
    <name evidence="1" type="ORF">RE6C_02892</name>
</gene>
<organism evidence="1 2">
    <name type="scientific">Rhodopirellula europaea 6C</name>
    <dbReference type="NCBI Taxonomy" id="1263867"/>
    <lineage>
        <taxon>Bacteria</taxon>
        <taxon>Pseudomonadati</taxon>
        <taxon>Planctomycetota</taxon>
        <taxon>Planctomycetia</taxon>
        <taxon>Pirellulales</taxon>
        <taxon>Pirellulaceae</taxon>
        <taxon>Rhodopirellula</taxon>
    </lineage>
</organism>
<evidence type="ECO:0000313" key="2">
    <source>
        <dbReference type="Proteomes" id="UP000011529"/>
    </source>
</evidence>
<protein>
    <submittedName>
        <fullName evidence="1">Uncharacterized protein</fullName>
    </submittedName>
</protein>
<reference evidence="1" key="1">
    <citation type="submission" date="2012-11" db="EMBL/GenBank/DDBJ databases">
        <title>Permanent draft genomes of Rhodopirellula europaea strain SH398 and 6C.</title>
        <authorList>
            <person name="Richter M."/>
            <person name="Richter-Heitmann T."/>
            <person name="Frank C."/>
            <person name="Harder J."/>
            <person name="Glockner F.O."/>
        </authorList>
    </citation>
    <scope>NUCLEOTIDE SEQUENCE</scope>
    <source>
        <strain evidence="1">6C</strain>
    </source>
</reference>
<accession>M2AV11</accession>
<evidence type="ECO:0000313" key="1">
    <source>
        <dbReference type="EMBL" id="EMB16527.1"/>
    </source>
</evidence>
<proteinExistence type="predicted"/>
<dbReference type="AlphaFoldDB" id="M2AV11"/>
<dbReference type="EMBL" id="ANMO01000120">
    <property type="protein sequence ID" value="EMB16527.1"/>
    <property type="molecule type" value="Genomic_DNA"/>
</dbReference>
<name>M2AV11_9BACT</name>
<comment type="caution">
    <text evidence="1">The sequence shown here is derived from an EMBL/GenBank/DDBJ whole genome shotgun (WGS) entry which is preliminary data.</text>
</comment>
<reference evidence="1" key="2">
    <citation type="journal article" date="2013" name="Mar. Genomics">
        <title>Expression of sulfatases in Rhodopirellula baltica and the diversity of sulfatases in the genus Rhodopirellula.</title>
        <authorList>
            <person name="Wegner C.E."/>
            <person name="Richter-Heitmann T."/>
            <person name="Klindworth A."/>
            <person name="Klockow C."/>
            <person name="Richter M."/>
            <person name="Achstetter T."/>
            <person name="Glockner F.O."/>
            <person name="Harder J."/>
        </authorList>
    </citation>
    <scope>NUCLEOTIDE SEQUENCE [LARGE SCALE GENOMIC DNA]</scope>
    <source>
        <strain evidence="1">6C</strain>
    </source>
</reference>
<sequence>MESPLATGRTLPLVEATCRRTQLRRPKCRLYFLRDQSPLETFVMLNLVQSLGSQVTQG</sequence>